<accession>A0A075G1F2</accession>
<dbReference type="PROSITE" id="PS51257">
    <property type="entry name" value="PROKAR_LIPOPROTEIN"/>
    <property type="match status" value="1"/>
</dbReference>
<organism evidence="1">
    <name type="scientific">uncultured marine thaumarchaeote KM3_03_B08</name>
    <dbReference type="NCBI Taxonomy" id="1455959"/>
    <lineage>
        <taxon>Archaea</taxon>
        <taxon>Nitrososphaerota</taxon>
        <taxon>environmental samples</taxon>
    </lineage>
</organism>
<dbReference type="AlphaFoldDB" id="A0A075G1F2"/>
<protein>
    <submittedName>
        <fullName evidence="1">Uncharacterized protein</fullName>
    </submittedName>
</protein>
<name>A0A075G1F2_9ARCH</name>
<proteinExistence type="predicted"/>
<dbReference type="EMBL" id="KF900518">
    <property type="protein sequence ID" value="AIE97840.1"/>
    <property type="molecule type" value="Genomic_DNA"/>
</dbReference>
<reference evidence="1" key="1">
    <citation type="journal article" date="2014" name="Genome Biol. Evol.">
        <title>Pangenome evidence for extensive interdomain horizontal transfer affecting lineage core and shell genes in uncultured planktonic thaumarchaeota and euryarchaeota.</title>
        <authorList>
            <person name="Deschamps P."/>
            <person name="Zivanovic Y."/>
            <person name="Moreira D."/>
            <person name="Rodriguez-Valera F."/>
            <person name="Lopez-Garcia P."/>
        </authorList>
    </citation>
    <scope>NUCLEOTIDE SEQUENCE</scope>
</reference>
<sequence>MKKFTIWLLSAVFVALIACSIQSISADHEWQMGGEGIFANQIEVNLVTTQDSDYQVYLQAVLRNGDGQLINITENIKTAAYIPHELTDHVFDTLMGEKEIITIDNIKYEKVQYTFSPTLEQRWMGIYPISEQITINIEVEGDALVQINEKIKDHSLWKIHYCADFDSIGHPEGLQCIPIFQVLVPTIALEPTDVVIQQWTILRELN</sequence>
<evidence type="ECO:0000313" key="1">
    <source>
        <dbReference type="EMBL" id="AIE97840.1"/>
    </source>
</evidence>